<evidence type="ECO:0000313" key="1">
    <source>
        <dbReference type="EMBL" id="KAI3756404.1"/>
    </source>
</evidence>
<keyword evidence="2" id="KW-1185">Reference proteome</keyword>
<proteinExistence type="predicted"/>
<protein>
    <submittedName>
        <fullName evidence="1">Uncharacterized protein</fullName>
    </submittedName>
</protein>
<sequence length="182" mass="20019">MLLHVILSLFTLSLGTLQGSTSRAINNIAKPNCPTHCGNVTVPYPFGIGNGTGCSIDNSFHVTCNTSYEPPKLFLRSSTIEIYSISDSELRIETGVAYRCYNQDGSIDDESDWCGLNVWPFNRCGYVFLGEEGTFAFHGIRDLYDDSDVVERIKSNVPVVVDWVIEPKGACSESAKCEENSS</sequence>
<reference evidence="1 2" key="2">
    <citation type="journal article" date="2022" name="Mol. Ecol. Resour.">
        <title>The genomes of chicory, endive, great burdock and yacon provide insights into Asteraceae paleo-polyploidization history and plant inulin production.</title>
        <authorList>
            <person name="Fan W."/>
            <person name="Wang S."/>
            <person name="Wang H."/>
            <person name="Wang A."/>
            <person name="Jiang F."/>
            <person name="Liu H."/>
            <person name="Zhao H."/>
            <person name="Xu D."/>
            <person name="Zhang Y."/>
        </authorList>
    </citation>
    <scope>NUCLEOTIDE SEQUENCE [LARGE SCALE GENOMIC DNA]</scope>
    <source>
        <strain evidence="2">cv. Yunnan</strain>
        <tissue evidence="1">Leaves</tissue>
    </source>
</reference>
<name>A0ACB9EBT9_9ASTR</name>
<reference evidence="2" key="1">
    <citation type="journal article" date="2022" name="Mol. Ecol. Resour.">
        <title>The genomes of chicory, endive, great burdock and yacon provide insights into Asteraceae palaeo-polyploidization history and plant inulin production.</title>
        <authorList>
            <person name="Fan W."/>
            <person name="Wang S."/>
            <person name="Wang H."/>
            <person name="Wang A."/>
            <person name="Jiang F."/>
            <person name="Liu H."/>
            <person name="Zhao H."/>
            <person name="Xu D."/>
            <person name="Zhang Y."/>
        </authorList>
    </citation>
    <scope>NUCLEOTIDE SEQUENCE [LARGE SCALE GENOMIC DNA]</scope>
    <source>
        <strain evidence="2">cv. Yunnan</strain>
    </source>
</reference>
<accession>A0ACB9EBT9</accession>
<evidence type="ECO:0000313" key="2">
    <source>
        <dbReference type="Proteomes" id="UP001056120"/>
    </source>
</evidence>
<dbReference type="Proteomes" id="UP001056120">
    <property type="component" value="Linkage Group LG18"/>
</dbReference>
<dbReference type="EMBL" id="CM042035">
    <property type="protein sequence ID" value="KAI3756404.1"/>
    <property type="molecule type" value="Genomic_DNA"/>
</dbReference>
<gene>
    <name evidence="1" type="ORF">L1987_56224</name>
</gene>
<organism evidence="1 2">
    <name type="scientific">Smallanthus sonchifolius</name>
    <dbReference type="NCBI Taxonomy" id="185202"/>
    <lineage>
        <taxon>Eukaryota</taxon>
        <taxon>Viridiplantae</taxon>
        <taxon>Streptophyta</taxon>
        <taxon>Embryophyta</taxon>
        <taxon>Tracheophyta</taxon>
        <taxon>Spermatophyta</taxon>
        <taxon>Magnoliopsida</taxon>
        <taxon>eudicotyledons</taxon>
        <taxon>Gunneridae</taxon>
        <taxon>Pentapetalae</taxon>
        <taxon>asterids</taxon>
        <taxon>campanulids</taxon>
        <taxon>Asterales</taxon>
        <taxon>Asteraceae</taxon>
        <taxon>Asteroideae</taxon>
        <taxon>Heliantheae alliance</taxon>
        <taxon>Millerieae</taxon>
        <taxon>Smallanthus</taxon>
    </lineage>
</organism>
<comment type="caution">
    <text evidence="1">The sequence shown here is derived from an EMBL/GenBank/DDBJ whole genome shotgun (WGS) entry which is preliminary data.</text>
</comment>